<evidence type="ECO:0000313" key="2">
    <source>
        <dbReference type="EMBL" id="KAF5177208.1"/>
    </source>
</evidence>
<dbReference type="Pfam" id="PF25210">
    <property type="entry name" value="Kelch_FKB95"/>
    <property type="match status" value="1"/>
</dbReference>
<dbReference type="PANTHER" id="PTHR24414:SF199">
    <property type="entry name" value="F-BOX_KELCH-REPEAT PROTEIN SKIP6-LIKE"/>
    <property type="match status" value="1"/>
</dbReference>
<name>A0A7J6UXQ6_THATH</name>
<dbReference type="OrthoDB" id="1613012at2759"/>
<evidence type="ECO:0000313" key="3">
    <source>
        <dbReference type="Proteomes" id="UP000554482"/>
    </source>
</evidence>
<dbReference type="InterPro" id="IPR050354">
    <property type="entry name" value="F-box/kelch-repeat_ARATH"/>
</dbReference>
<dbReference type="InterPro" id="IPR015915">
    <property type="entry name" value="Kelch-typ_b-propeller"/>
</dbReference>
<proteinExistence type="predicted"/>
<dbReference type="AlphaFoldDB" id="A0A7J6UXQ6"/>
<comment type="caution">
    <text evidence="2">The sequence shown here is derived from an EMBL/GenBank/DDBJ whole genome shotgun (WGS) entry which is preliminary data.</text>
</comment>
<accession>A0A7J6UXQ6</accession>
<dbReference type="EMBL" id="JABWDY010041714">
    <property type="protein sequence ID" value="KAF5177208.1"/>
    <property type="molecule type" value="Genomic_DNA"/>
</dbReference>
<sequence length="378" mass="42550">MTAAIDYEEEEVIEEQKQVKEDPVYLCFSLLPTQDSPASTLWYEMKPNCRNSYRSRYDEAPLDPVAKMPCNNTLCFGSVSLNSKLYVIGGEVEDTNNPSVSISLKDVYIFDRKSPESGWTKGPSMRSGKSFPKVIALDSKIYVIGCSSSHGCIEDAPKPYAEVYDPTLNSWEDLPEPPVDVHKNGWIDGYAVIENGSKILVSMYNGGAFTYDVKGKLWGQFSSKTLMERGGWFGRGAVIDHVMYSYYQGMVYGYDLSMNQWLEDPVLYLEEKVANIVVPDPPYHGCNSPCCRPPDEPKYLYPGAIPSGFVVNIGEEKLCMVWSSYRNRADRRDVHCLVFTPTVYYSAEQKIVATASIDYGITEKFIVEGQLFDDCFVP</sequence>
<dbReference type="InterPro" id="IPR057499">
    <property type="entry name" value="Kelch_FKB95"/>
</dbReference>
<reference evidence="2 3" key="1">
    <citation type="submission" date="2020-06" db="EMBL/GenBank/DDBJ databases">
        <title>Transcriptomic and genomic resources for Thalictrum thalictroides and T. hernandezii: Facilitating candidate gene discovery in an emerging model plant lineage.</title>
        <authorList>
            <person name="Arias T."/>
            <person name="Riano-Pachon D.M."/>
            <person name="Di Stilio V.S."/>
        </authorList>
    </citation>
    <scope>NUCLEOTIDE SEQUENCE [LARGE SCALE GENOMIC DNA]</scope>
    <source>
        <strain evidence="3">cv. WT478/WT964</strain>
        <tissue evidence="2">Leaves</tissue>
    </source>
</reference>
<protein>
    <submittedName>
        <fullName evidence="2">F-box/kelch-repeat protein SKIP6</fullName>
    </submittedName>
</protein>
<dbReference type="SUPFAM" id="SSF117281">
    <property type="entry name" value="Kelch motif"/>
    <property type="match status" value="1"/>
</dbReference>
<evidence type="ECO:0000259" key="1">
    <source>
        <dbReference type="Pfam" id="PF25210"/>
    </source>
</evidence>
<keyword evidence="3" id="KW-1185">Reference proteome</keyword>
<dbReference type="PANTHER" id="PTHR24414">
    <property type="entry name" value="F-BOX/KELCH-REPEAT PROTEIN SKIP4"/>
    <property type="match status" value="1"/>
</dbReference>
<dbReference type="Gene3D" id="2.120.10.80">
    <property type="entry name" value="Kelch-type beta propeller"/>
    <property type="match status" value="1"/>
</dbReference>
<feature type="domain" description="FKB95-like N-terminal Kelch" evidence="1">
    <location>
        <begin position="46"/>
        <end position="261"/>
    </location>
</feature>
<dbReference type="Proteomes" id="UP000554482">
    <property type="component" value="Unassembled WGS sequence"/>
</dbReference>
<organism evidence="2 3">
    <name type="scientific">Thalictrum thalictroides</name>
    <name type="common">Rue-anemone</name>
    <name type="synonym">Anemone thalictroides</name>
    <dbReference type="NCBI Taxonomy" id="46969"/>
    <lineage>
        <taxon>Eukaryota</taxon>
        <taxon>Viridiplantae</taxon>
        <taxon>Streptophyta</taxon>
        <taxon>Embryophyta</taxon>
        <taxon>Tracheophyta</taxon>
        <taxon>Spermatophyta</taxon>
        <taxon>Magnoliopsida</taxon>
        <taxon>Ranunculales</taxon>
        <taxon>Ranunculaceae</taxon>
        <taxon>Thalictroideae</taxon>
        <taxon>Thalictrum</taxon>
    </lineage>
</organism>
<gene>
    <name evidence="2" type="ORF">FRX31_033200</name>
</gene>